<dbReference type="Proteomes" id="UP001346869">
    <property type="component" value="Unassembled WGS sequence"/>
</dbReference>
<protein>
    <submittedName>
        <fullName evidence="2">Uncharacterized protein</fullName>
    </submittedName>
</protein>
<feature type="compositionally biased region" description="Polar residues" evidence="1">
    <location>
        <begin position="21"/>
        <end position="32"/>
    </location>
</feature>
<name>A0AAN8AST0_ELEMC</name>
<keyword evidence="3" id="KW-1185">Reference proteome</keyword>
<gene>
    <name evidence="2" type="ORF">PBY51_011818</name>
</gene>
<sequence>MSENSPPPLITPLVLTLSPGPNLSSSYWQEVSSRPIPGSPRREPLSTSNTDSLNTEGSTVAREVRRNHSTRN</sequence>
<evidence type="ECO:0000313" key="3">
    <source>
        <dbReference type="Proteomes" id="UP001346869"/>
    </source>
</evidence>
<proteinExistence type="predicted"/>
<feature type="compositionally biased region" description="Polar residues" evidence="1">
    <location>
        <begin position="45"/>
        <end position="58"/>
    </location>
</feature>
<organism evidence="2 3">
    <name type="scientific">Eleginops maclovinus</name>
    <name type="common">Patagonian blennie</name>
    <name type="synonym">Eleginus maclovinus</name>
    <dbReference type="NCBI Taxonomy" id="56733"/>
    <lineage>
        <taxon>Eukaryota</taxon>
        <taxon>Metazoa</taxon>
        <taxon>Chordata</taxon>
        <taxon>Craniata</taxon>
        <taxon>Vertebrata</taxon>
        <taxon>Euteleostomi</taxon>
        <taxon>Actinopterygii</taxon>
        <taxon>Neopterygii</taxon>
        <taxon>Teleostei</taxon>
        <taxon>Neoteleostei</taxon>
        <taxon>Acanthomorphata</taxon>
        <taxon>Eupercaria</taxon>
        <taxon>Perciformes</taxon>
        <taxon>Notothenioidei</taxon>
        <taxon>Eleginopidae</taxon>
        <taxon>Eleginops</taxon>
    </lineage>
</organism>
<evidence type="ECO:0000256" key="1">
    <source>
        <dbReference type="SAM" id="MobiDB-lite"/>
    </source>
</evidence>
<evidence type="ECO:0000313" key="2">
    <source>
        <dbReference type="EMBL" id="KAK5867314.1"/>
    </source>
</evidence>
<feature type="region of interest" description="Disordered" evidence="1">
    <location>
        <begin position="19"/>
        <end position="72"/>
    </location>
</feature>
<dbReference type="EMBL" id="JAUZQC010000008">
    <property type="protein sequence ID" value="KAK5867314.1"/>
    <property type="molecule type" value="Genomic_DNA"/>
</dbReference>
<dbReference type="AlphaFoldDB" id="A0AAN8AST0"/>
<comment type="caution">
    <text evidence="2">The sequence shown here is derived from an EMBL/GenBank/DDBJ whole genome shotgun (WGS) entry which is preliminary data.</text>
</comment>
<reference evidence="2 3" key="1">
    <citation type="journal article" date="2023" name="Genes (Basel)">
        <title>Chromosome-Level Genome Assembly and Circadian Gene Repertoire of the Patagonia Blennie Eleginops maclovinus-The Closest Ancestral Proxy of Antarctic Cryonotothenioids.</title>
        <authorList>
            <person name="Cheng C.C."/>
            <person name="Rivera-Colon A.G."/>
            <person name="Minhas B.F."/>
            <person name="Wilson L."/>
            <person name="Rayamajhi N."/>
            <person name="Vargas-Chacoff L."/>
            <person name="Catchen J.M."/>
        </authorList>
    </citation>
    <scope>NUCLEOTIDE SEQUENCE [LARGE SCALE GENOMIC DNA]</scope>
    <source>
        <strain evidence="2">JMC-PN-2008</strain>
    </source>
</reference>
<accession>A0AAN8AST0</accession>
<reference evidence="2 3" key="2">
    <citation type="journal article" date="2023" name="Mol. Biol. Evol.">
        <title>Genomics of Secondarily Temperate Adaptation in the Only Non-Antarctic Icefish.</title>
        <authorList>
            <person name="Rivera-Colon A.G."/>
            <person name="Rayamajhi N."/>
            <person name="Minhas B.F."/>
            <person name="Madrigal G."/>
            <person name="Bilyk K.T."/>
            <person name="Yoon V."/>
            <person name="Hune M."/>
            <person name="Gregory S."/>
            <person name="Cheng C.H.C."/>
            <person name="Catchen J.M."/>
        </authorList>
    </citation>
    <scope>NUCLEOTIDE SEQUENCE [LARGE SCALE GENOMIC DNA]</scope>
    <source>
        <strain evidence="2">JMC-PN-2008</strain>
    </source>
</reference>